<reference evidence="1 2" key="1">
    <citation type="submission" date="2017-03" db="EMBL/GenBank/DDBJ databases">
        <title>Genome Survey of Euroglyphus maynei.</title>
        <authorList>
            <person name="Arlian L.G."/>
            <person name="Morgan M.S."/>
            <person name="Rider S.D."/>
        </authorList>
    </citation>
    <scope>NUCLEOTIDE SEQUENCE [LARGE SCALE GENOMIC DNA]</scope>
    <source>
        <strain evidence="1">Arlian Lab</strain>
        <tissue evidence="1">Whole body</tissue>
    </source>
</reference>
<organism evidence="1 2">
    <name type="scientific">Euroglyphus maynei</name>
    <name type="common">Mayne's house dust mite</name>
    <dbReference type="NCBI Taxonomy" id="6958"/>
    <lineage>
        <taxon>Eukaryota</taxon>
        <taxon>Metazoa</taxon>
        <taxon>Ecdysozoa</taxon>
        <taxon>Arthropoda</taxon>
        <taxon>Chelicerata</taxon>
        <taxon>Arachnida</taxon>
        <taxon>Acari</taxon>
        <taxon>Acariformes</taxon>
        <taxon>Sarcoptiformes</taxon>
        <taxon>Astigmata</taxon>
        <taxon>Psoroptidia</taxon>
        <taxon>Analgoidea</taxon>
        <taxon>Pyroglyphidae</taxon>
        <taxon>Pyroglyphinae</taxon>
        <taxon>Euroglyphus</taxon>
    </lineage>
</organism>
<dbReference type="OrthoDB" id="6498417at2759"/>
<accession>A0A1Y3BPF0</accession>
<keyword evidence="2" id="KW-1185">Reference proteome</keyword>
<dbReference type="AlphaFoldDB" id="A0A1Y3BPF0"/>
<name>A0A1Y3BPF0_EURMA</name>
<evidence type="ECO:0000313" key="2">
    <source>
        <dbReference type="Proteomes" id="UP000194236"/>
    </source>
</evidence>
<feature type="non-terminal residue" evidence="1">
    <location>
        <position position="90"/>
    </location>
</feature>
<evidence type="ECO:0000313" key="1">
    <source>
        <dbReference type="EMBL" id="OTF82851.1"/>
    </source>
</evidence>
<gene>
    <name evidence="1" type="ORF">BLA29_007833</name>
</gene>
<sequence>MSNLSRLNVVRSLLNFGSKNFPLRSSQIIVRNLSDDVSDSEHAPLENVDNFKCLNRVTLLGRATSAATITKLANIDMASFTLVTNEIRRN</sequence>
<dbReference type="EMBL" id="MUJZ01006442">
    <property type="protein sequence ID" value="OTF82851.1"/>
    <property type="molecule type" value="Genomic_DNA"/>
</dbReference>
<proteinExistence type="predicted"/>
<dbReference type="Proteomes" id="UP000194236">
    <property type="component" value="Unassembled WGS sequence"/>
</dbReference>
<protein>
    <submittedName>
        <fullName evidence="1">Uncharacterized protein</fullName>
    </submittedName>
</protein>
<comment type="caution">
    <text evidence="1">The sequence shown here is derived from an EMBL/GenBank/DDBJ whole genome shotgun (WGS) entry which is preliminary data.</text>
</comment>